<evidence type="ECO:0000259" key="5">
    <source>
        <dbReference type="SMART" id="SM00922"/>
    </source>
</evidence>
<dbReference type="SFLD" id="SFLDF00009">
    <property type="entry name" value="o-succinylbenzoate_synthase"/>
    <property type="match status" value="1"/>
</dbReference>
<evidence type="ECO:0000313" key="6">
    <source>
        <dbReference type="EMBL" id="SUB58452.1"/>
    </source>
</evidence>
<dbReference type="NCBIfam" id="NF003473">
    <property type="entry name" value="PRK05105.1"/>
    <property type="match status" value="1"/>
</dbReference>
<feature type="domain" description="Mandelate racemase/muconate lactonizing enzyme C-terminal" evidence="5">
    <location>
        <begin position="115"/>
        <end position="209"/>
    </location>
</feature>
<dbReference type="RefSeq" id="WP_115314976.1">
    <property type="nucleotide sequence ID" value="NZ_LWIF01000001.1"/>
</dbReference>
<dbReference type="SUPFAM" id="SSF54826">
    <property type="entry name" value="Enolase N-terminal domain-like"/>
    <property type="match status" value="1"/>
</dbReference>
<reference evidence="6 7" key="1">
    <citation type="submission" date="2018-06" db="EMBL/GenBank/DDBJ databases">
        <authorList>
            <consortium name="Pathogen Informatics"/>
            <person name="Doyle S."/>
        </authorList>
    </citation>
    <scope>NUCLEOTIDE SEQUENCE [LARGE SCALE GENOMIC DNA]</scope>
    <source>
        <strain evidence="6 7">NCTC12872</strain>
    </source>
</reference>
<evidence type="ECO:0000256" key="2">
    <source>
        <dbReference type="ARBA" id="ARBA00022842"/>
    </source>
</evidence>
<dbReference type="Pfam" id="PF13378">
    <property type="entry name" value="MR_MLE_C"/>
    <property type="match status" value="1"/>
</dbReference>
<evidence type="ECO:0000313" key="7">
    <source>
        <dbReference type="Proteomes" id="UP000255417"/>
    </source>
</evidence>
<dbReference type="Pfam" id="PF21508">
    <property type="entry name" value="MenC_N"/>
    <property type="match status" value="1"/>
</dbReference>
<dbReference type="SMART" id="SM00922">
    <property type="entry name" value="MR_MLE"/>
    <property type="match status" value="1"/>
</dbReference>
<dbReference type="SFLD" id="SFLDS00001">
    <property type="entry name" value="Enolase"/>
    <property type="match status" value="1"/>
</dbReference>
<keyword evidence="2" id="KW-0460">Magnesium</keyword>
<dbReference type="AlphaFoldDB" id="A0A379C7U4"/>
<evidence type="ECO:0000256" key="3">
    <source>
        <dbReference type="ARBA" id="ARBA00023239"/>
    </source>
</evidence>
<keyword evidence="7" id="KW-1185">Reference proteome</keyword>
<name>A0A379C7U4_9PAST</name>
<dbReference type="Gene3D" id="3.20.20.120">
    <property type="entry name" value="Enolase-like C-terminal domain"/>
    <property type="match status" value="1"/>
</dbReference>
<dbReference type="Proteomes" id="UP000255417">
    <property type="component" value="Unassembled WGS sequence"/>
</dbReference>
<accession>A0A379C7U4</accession>
<dbReference type="NCBIfam" id="TIGR01927">
    <property type="entry name" value="menC_gam_Gplu"/>
    <property type="match status" value="1"/>
</dbReference>
<evidence type="ECO:0000256" key="4">
    <source>
        <dbReference type="NCBIfam" id="TIGR01927"/>
    </source>
</evidence>
<dbReference type="SFLD" id="SFLDG00180">
    <property type="entry name" value="muconate_cycloisomerase"/>
    <property type="match status" value="1"/>
</dbReference>
<dbReference type="EC" id="4.2.1.113" evidence="4"/>
<keyword evidence="3 6" id="KW-0456">Lyase</keyword>
<protein>
    <recommendedName>
        <fullName evidence="4">o-succinylbenzoate synthase</fullName>
        <ecNumber evidence="4">4.2.1.113</ecNumber>
    </recommendedName>
</protein>
<dbReference type="CDD" id="cd03320">
    <property type="entry name" value="OSBS"/>
    <property type="match status" value="1"/>
</dbReference>
<dbReference type="PANTHER" id="PTHR48073:SF2">
    <property type="entry name" value="O-SUCCINYLBENZOATE SYNTHASE"/>
    <property type="match status" value="1"/>
</dbReference>
<dbReference type="GO" id="GO:0043748">
    <property type="term" value="F:O-succinylbenzoate synthase activity"/>
    <property type="evidence" value="ECO:0007669"/>
    <property type="project" value="UniProtKB-EC"/>
</dbReference>
<proteinExistence type="predicted"/>
<dbReference type="OrthoDB" id="3725747at2"/>
<dbReference type="GO" id="GO:0009234">
    <property type="term" value="P:menaquinone biosynthetic process"/>
    <property type="evidence" value="ECO:0007669"/>
    <property type="project" value="UniProtKB-UniRule"/>
</dbReference>
<sequence length="328" mass="37477">MISTLYHYQLPIQTNLILRGHQLHYRQGLIIELKYNGIVGYGEIAPLPFFSDETLEQSERQIKELLNQSCNLDDILLDNLYPSVAFGLSCALAELKGELQSAKKLSSVPLFKGDLAIFKTELEKMPIKIGKFKVGIESLEKEVEKIKYLFNNIPNLKLRLDANRQWNWQQAVEFGKRFTKNDRLKFDFIEEPCATPEQSSIFAQQFLIPIAFDESLRESNFFAKNIQNMTAYIIKPTLTGSLEKCQKLIEQAHKQGLQVVISSSIESSLALSQLVCFAQKHTPNTLAGLDTLNLMQHQLVRHFENSKLPLLSLKSDYVKQIGKWEIKG</sequence>
<gene>
    <name evidence="6" type="primary">menC</name>
    <name evidence="6" type="ORF">NCTC12872_00415</name>
</gene>
<dbReference type="PANTHER" id="PTHR48073">
    <property type="entry name" value="O-SUCCINYLBENZOATE SYNTHASE-RELATED"/>
    <property type="match status" value="1"/>
</dbReference>
<dbReference type="InterPro" id="IPR013342">
    <property type="entry name" value="Mandelate_racemase_C"/>
</dbReference>
<dbReference type="Gene3D" id="3.30.390.10">
    <property type="entry name" value="Enolase-like, N-terminal domain"/>
    <property type="match status" value="1"/>
</dbReference>
<keyword evidence="1" id="KW-0479">Metal-binding</keyword>
<dbReference type="SUPFAM" id="SSF51604">
    <property type="entry name" value="Enolase C-terminal domain-like"/>
    <property type="match status" value="1"/>
</dbReference>
<dbReference type="InterPro" id="IPR036849">
    <property type="entry name" value="Enolase-like_C_sf"/>
</dbReference>
<evidence type="ECO:0000256" key="1">
    <source>
        <dbReference type="ARBA" id="ARBA00022723"/>
    </source>
</evidence>
<dbReference type="EMBL" id="UGTA01000001">
    <property type="protein sequence ID" value="SUB58452.1"/>
    <property type="molecule type" value="Genomic_DNA"/>
</dbReference>
<dbReference type="GO" id="GO:0046872">
    <property type="term" value="F:metal ion binding"/>
    <property type="evidence" value="ECO:0007669"/>
    <property type="project" value="UniProtKB-KW"/>
</dbReference>
<dbReference type="InterPro" id="IPR029065">
    <property type="entry name" value="Enolase_C-like"/>
</dbReference>
<organism evidence="6 7">
    <name type="scientific">Phocoenobacter uteri</name>
    <dbReference type="NCBI Taxonomy" id="146806"/>
    <lineage>
        <taxon>Bacteria</taxon>
        <taxon>Pseudomonadati</taxon>
        <taxon>Pseudomonadota</taxon>
        <taxon>Gammaproteobacteria</taxon>
        <taxon>Pasteurellales</taxon>
        <taxon>Pasteurellaceae</taxon>
        <taxon>Phocoenobacter</taxon>
    </lineage>
</organism>
<dbReference type="InterPro" id="IPR041338">
    <property type="entry name" value="OSBS_N"/>
</dbReference>
<dbReference type="InterPro" id="IPR029017">
    <property type="entry name" value="Enolase-like_N"/>
</dbReference>